<feature type="region of interest" description="Disordered" evidence="1">
    <location>
        <begin position="210"/>
        <end position="238"/>
    </location>
</feature>
<name>A0A3G1DH13_PSEAI</name>
<organism evidence="2">
    <name type="scientific">Pseudomonas aeruginosa</name>
    <dbReference type="NCBI Taxonomy" id="287"/>
    <lineage>
        <taxon>Bacteria</taxon>
        <taxon>Pseudomonadati</taxon>
        <taxon>Pseudomonadota</taxon>
        <taxon>Gammaproteobacteria</taxon>
        <taxon>Pseudomonadales</taxon>
        <taxon>Pseudomonadaceae</taxon>
        <taxon>Pseudomonas</taxon>
    </lineage>
</organism>
<gene>
    <name evidence="2" type="primary">mpr</name>
</gene>
<accession>A0A3G1DH13</accession>
<sequence>METVQPPSHPLQQLHQAYRVINERFFSGALPGCEIRFSTRLGSDGHYRPGALPSGELCPALDLIAIGAHLSSSKMIESLAHQACHQYRQHAGQPPRRAYHDQVWADKMVEIGLQPSSTGLPGGRMTGQKVSHYLVENGGMSLLIRELLDQGLDITLAAAVGPGGGRRGARKQAWARTKYTCAGCKKSVLGGDQYDLVCGDCQLPLAPELASGGGLESETPSTGGLLHPAPGSRTQSAA</sequence>
<geneLocation type="plasmid" evidence="2">
    <name>pHN39-SIM</name>
</geneLocation>
<protein>
    <submittedName>
        <fullName evidence="2">Zinc metalloproteinase Mpr</fullName>
    </submittedName>
</protein>
<proteinExistence type="predicted"/>
<dbReference type="RefSeq" id="WP_039614008.1">
    <property type="nucleotide sequence ID" value="NZ_KU254577.1"/>
</dbReference>
<keyword evidence="2" id="KW-0614">Plasmid</keyword>
<evidence type="ECO:0000256" key="1">
    <source>
        <dbReference type="SAM" id="MobiDB-lite"/>
    </source>
</evidence>
<dbReference type="EMBL" id="KU254577">
    <property type="protein sequence ID" value="AMP35967.1"/>
    <property type="molecule type" value="Genomic_DNA"/>
</dbReference>
<dbReference type="AlphaFoldDB" id="A0A3G1DH13"/>
<evidence type="ECO:0000313" key="2">
    <source>
        <dbReference type="EMBL" id="AMP35967.1"/>
    </source>
</evidence>
<reference evidence="2" key="1">
    <citation type="submission" date="2015-12" db="EMBL/GenBank/DDBJ databases">
        <title>The first report of fully sequenced SIM-encoding plasmid pHN39-SIM.</title>
        <authorList>
            <person name="Sun F."/>
            <person name="Zhou D."/>
            <person name="Wang Q."/>
            <person name="Feng J."/>
            <person name="Feng W."/>
            <person name="Luo W."/>
            <person name="Zhang D."/>
            <person name="Chen Y."/>
            <person name="Qiu X."/>
            <person name="Yin Z."/>
            <person name="Chen W."/>
            <person name="Xia P."/>
        </authorList>
    </citation>
    <scope>NUCLEOTIDE SEQUENCE</scope>
    <source>
        <strain evidence="2">HN39</strain>
        <plasmid evidence="2">pHN39-SIM</plasmid>
    </source>
</reference>